<keyword evidence="3 8" id="KW-0813">Transport</keyword>
<name>W5IJU9_SCAIO</name>
<dbReference type="Gene3D" id="1.20.1080.10">
    <property type="entry name" value="Glycerol uptake facilitator protein"/>
    <property type="match status" value="1"/>
</dbReference>
<organism evidence="11 12">
    <name type="scientific">Scardovia inopinata F0304</name>
    <dbReference type="NCBI Taxonomy" id="641146"/>
    <lineage>
        <taxon>Bacteria</taxon>
        <taxon>Bacillati</taxon>
        <taxon>Actinomycetota</taxon>
        <taxon>Actinomycetes</taxon>
        <taxon>Bifidobacteriales</taxon>
        <taxon>Bifidobacteriaceae</taxon>
        <taxon>Scardovia</taxon>
    </lineage>
</organism>
<feature type="transmembrane region" description="Helical" evidence="10">
    <location>
        <begin position="249"/>
        <end position="272"/>
    </location>
</feature>
<evidence type="ECO:0000256" key="2">
    <source>
        <dbReference type="ARBA" id="ARBA00006175"/>
    </source>
</evidence>
<comment type="similarity">
    <text evidence="2 8">Belongs to the MIP/aquaporin (TC 1.A.8) family.</text>
</comment>
<sequence length="347" mass="37402">MTDTLVYSSHEGSRAPVSLPVRVGAEFVGSYLVITVILIFWALVPPASSSYPASLIMASGLLAAFAYGAVAFLFGRVSGGQINPAVTFAAALTARISWLDAISYIIAQLVGGIAAAATVVYMLPVSTNTSFPFKTFLAYMTNLYDQGNNQYLLAPSLYSSLNMNFGMNWTIILEVLAVIAIVGVYLATSTKNGLSSRGYPLAMAMAYGSATMLTYPFDHAGLNPARSTGIAIFTQMKGLTNPSALKQLWVFWVTALLASAIVALVTIIYSSVHANDDAIYREIQLEESTRNPYGLSPDENGDSEQKHEETPSSYSDHEEQGDQKAYKPAIIVESIDEDSSENSFEEK</sequence>
<feature type="transmembrane region" description="Helical" evidence="10">
    <location>
        <begin position="101"/>
        <end position="123"/>
    </location>
</feature>
<dbReference type="RefSeq" id="WP_081442812.1">
    <property type="nucleotide sequence ID" value="NZ_GG770225.1"/>
</dbReference>
<evidence type="ECO:0000256" key="7">
    <source>
        <dbReference type="ARBA" id="ARBA00023136"/>
    </source>
</evidence>
<dbReference type="InterPro" id="IPR022357">
    <property type="entry name" value="MIP_CS"/>
</dbReference>
<evidence type="ECO:0000313" key="11">
    <source>
        <dbReference type="EMBL" id="EFG27134.2"/>
    </source>
</evidence>
<evidence type="ECO:0000313" key="12">
    <source>
        <dbReference type="Proteomes" id="UP000005777"/>
    </source>
</evidence>
<keyword evidence="4" id="KW-1003">Cell membrane</keyword>
<feature type="compositionally biased region" description="Basic and acidic residues" evidence="9">
    <location>
        <begin position="303"/>
        <end position="325"/>
    </location>
</feature>
<dbReference type="SUPFAM" id="SSF81338">
    <property type="entry name" value="Aquaporin-like"/>
    <property type="match status" value="1"/>
</dbReference>
<dbReference type="GO" id="GO:0015250">
    <property type="term" value="F:water channel activity"/>
    <property type="evidence" value="ECO:0007669"/>
    <property type="project" value="TreeGrafter"/>
</dbReference>
<dbReference type="InterPro" id="IPR000425">
    <property type="entry name" value="MIP"/>
</dbReference>
<dbReference type="HOGENOM" id="CLU_057061_0_0_11"/>
<evidence type="ECO:0008006" key="13">
    <source>
        <dbReference type="Google" id="ProtNLM"/>
    </source>
</evidence>
<dbReference type="GO" id="GO:0005886">
    <property type="term" value="C:plasma membrane"/>
    <property type="evidence" value="ECO:0007669"/>
    <property type="project" value="UniProtKB-SubCell"/>
</dbReference>
<feature type="transmembrane region" description="Helical" evidence="10">
    <location>
        <begin position="55"/>
        <end position="74"/>
    </location>
</feature>
<dbReference type="InterPro" id="IPR034294">
    <property type="entry name" value="Aquaporin_transptr"/>
</dbReference>
<proteinExistence type="inferred from homology"/>
<evidence type="ECO:0000256" key="1">
    <source>
        <dbReference type="ARBA" id="ARBA00004651"/>
    </source>
</evidence>
<feature type="region of interest" description="Disordered" evidence="9">
    <location>
        <begin position="290"/>
        <end position="347"/>
    </location>
</feature>
<dbReference type="EMBL" id="ADCX01000004">
    <property type="protein sequence ID" value="EFG27134.2"/>
    <property type="molecule type" value="Genomic_DNA"/>
</dbReference>
<comment type="subcellular location">
    <subcellularLocation>
        <location evidence="1">Cell membrane</location>
        <topology evidence="1">Multi-pass membrane protein</topology>
    </subcellularLocation>
</comment>
<dbReference type="Proteomes" id="UP000005777">
    <property type="component" value="Unassembled WGS sequence"/>
</dbReference>
<reference evidence="11 12" key="1">
    <citation type="submission" date="2012-01" db="EMBL/GenBank/DDBJ databases">
        <title>The Genome Sequence of Scardovia inopinata F0304.</title>
        <authorList>
            <consortium name="The Broad Institute Genome Sequencing Platform"/>
            <person name="Earl A."/>
            <person name="Ward D."/>
            <person name="Feldgarden M."/>
            <person name="Gevers D."/>
            <person name="Izard J."/>
            <person name="Baranova O.V."/>
            <person name="Blanton J.M."/>
            <person name="Tanner A.C."/>
            <person name="Dewhirst F.E."/>
            <person name="Young S.K."/>
            <person name="Zeng Q."/>
            <person name="Gargeya S."/>
            <person name="Fitzgerald M."/>
            <person name="Haas B."/>
            <person name="Abouelleil A."/>
            <person name="Alvarado L."/>
            <person name="Arachchi H.M."/>
            <person name="Berlin A."/>
            <person name="Chapman S.B."/>
            <person name="Gearin G."/>
            <person name="Goldberg J."/>
            <person name="Griggs A."/>
            <person name="Gujja S."/>
            <person name="Hansen M."/>
            <person name="Heiman D."/>
            <person name="Howarth C."/>
            <person name="Larimer J."/>
            <person name="Lui A."/>
            <person name="MacDonald P.J."/>
            <person name="McCowen C."/>
            <person name="Montmayeur A."/>
            <person name="Murphy C."/>
            <person name="Neiman D."/>
            <person name="Pearson M."/>
            <person name="Priest M."/>
            <person name="Roberts A."/>
            <person name="Saif S."/>
            <person name="Shea T."/>
            <person name="Sisk P."/>
            <person name="Stolte C."/>
            <person name="Sykes S."/>
            <person name="Wortman J."/>
            <person name="Nusbaum C."/>
            <person name="Birren B."/>
        </authorList>
    </citation>
    <scope>NUCLEOTIDE SEQUENCE [LARGE SCALE GENOMIC DNA]</scope>
    <source>
        <strain evidence="11 12">F0304</strain>
    </source>
</reference>
<evidence type="ECO:0000256" key="3">
    <source>
        <dbReference type="ARBA" id="ARBA00022448"/>
    </source>
</evidence>
<feature type="transmembrane region" description="Helical" evidence="10">
    <location>
        <begin position="23"/>
        <end position="43"/>
    </location>
</feature>
<dbReference type="Pfam" id="PF00230">
    <property type="entry name" value="MIP"/>
    <property type="match status" value="1"/>
</dbReference>
<protein>
    <recommendedName>
        <fullName evidence="13">MIP family channel protein</fullName>
    </recommendedName>
</protein>
<dbReference type="PROSITE" id="PS00221">
    <property type="entry name" value="MIP"/>
    <property type="match status" value="1"/>
</dbReference>
<comment type="caution">
    <text evidence="11">The sequence shown here is derived from an EMBL/GenBank/DDBJ whole genome shotgun (WGS) entry which is preliminary data.</text>
</comment>
<dbReference type="AlphaFoldDB" id="W5IJU9"/>
<evidence type="ECO:0000256" key="5">
    <source>
        <dbReference type="ARBA" id="ARBA00022692"/>
    </source>
</evidence>
<keyword evidence="6 10" id="KW-1133">Transmembrane helix</keyword>
<evidence type="ECO:0000256" key="4">
    <source>
        <dbReference type="ARBA" id="ARBA00022475"/>
    </source>
</evidence>
<keyword evidence="7 10" id="KW-0472">Membrane</keyword>
<feature type="transmembrane region" description="Helical" evidence="10">
    <location>
        <begin position="199"/>
        <end position="217"/>
    </location>
</feature>
<gene>
    <name evidence="11" type="ORF">HMPREF9020_00770</name>
</gene>
<keyword evidence="12" id="KW-1185">Reference proteome</keyword>
<dbReference type="PANTHER" id="PTHR19139:SF199">
    <property type="entry name" value="MIP17260P"/>
    <property type="match status" value="1"/>
</dbReference>
<dbReference type="PRINTS" id="PR00783">
    <property type="entry name" value="MINTRINSICP"/>
</dbReference>
<keyword evidence="5 8" id="KW-0812">Transmembrane</keyword>
<dbReference type="InterPro" id="IPR023271">
    <property type="entry name" value="Aquaporin-like"/>
</dbReference>
<evidence type="ECO:0000256" key="10">
    <source>
        <dbReference type="SAM" id="Phobius"/>
    </source>
</evidence>
<evidence type="ECO:0000256" key="8">
    <source>
        <dbReference type="RuleBase" id="RU000477"/>
    </source>
</evidence>
<feature type="transmembrane region" description="Helical" evidence="10">
    <location>
        <begin position="166"/>
        <end position="187"/>
    </location>
</feature>
<evidence type="ECO:0000256" key="6">
    <source>
        <dbReference type="ARBA" id="ARBA00022989"/>
    </source>
</evidence>
<dbReference type="PANTHER" id="PTHR19139">
    <property type="entry name" value="AQUAPORIN TRANSPORTER"/>
    <property type="match status" value="1"/>
</dbReference>
<dbReference type="eggNOG" id="COG0580">
    <property type="taxonomic scope" value="Bacteria"/>
</dbReference>
<accession>W5IJU9</accession>
<evidence type="ECO:0000256" key="9">
    <source>
        <dbReference type="SAM" id="MobiDB-lite"/>
    </source>
</evidence>